<comment type="pathway">
    <text evidence="1 5">Carotenoid biosynthesis.</text>
</comment>
<evidence type="ECO:0000259" key="6">
    <source>
        <dbReference type="Pfam" id="PF01593"/>
    </source>
</evidence>
<organism evidence="7 8">
    <name type="scientific">Roseivirga misakiensis</name>
    <dbReference type="NCBI Taxonomy" id="1563681"/>
    <lineage>
        <taxon>Bacteria</taxon>
        <taxon>Pseudomonadati</taxon>
        <taxon>Bacteroidota</taxon>
        <taxon>Cytophagia</taxon>
        <taxon>Cytophagales</taxon>
        <taxon>Roseivirgaceae</taxon>
        <taxon>Roseivirga</taxon>
    </lineage>
</organism>
<evidence type="ECO:0000256" key="1">
    <source>
        <dbReference type="ARBA" id="ARBA00004829"/>
    </source>
</evidence>
<dbReference type="InterPro" id="IPR002937">
    <property type="entry name" value="Amino_oxidase"/>
</dbReference>
<evidence type="ECO:0000313" key="8">
    <source>
        <dbReference type="Proteomes" id="UP000095552"/>
    </source>
</evidence>
<dbReference type="GO" id="GO:0016491">
    <property type="term" value="F:oxidoreductase activity"/>
    <property type="evidence" value="ECO:0007669"/>
    <property type="project" value="UniProtKB-KW"/>
</dbReference>
<dbReference type="InterPro" id="IPR014105">
    <property type="entry name" value="Carotenoid/retinoid_OxRdtase"/>
</dbReference>
<sequence length="491" mass="55233">MNKKKALVIGSGFAGMSAAINLAHKGFDVTILEKNNTIGGRARHFSASGFTFDMGPSWYWMPDVFESFFNKFGKSVSDYYELIRLDPSYKVTYEGGDEMDIPADMGELEALFESIEPGSGQQLRAFLKQAAYKYEVGINKLVYKPGRSLTEFTSLKLLIDVVRMDVFQSMSKHVRKYFKNPRLIQLMEFPVLFLGALPENTPALYSLMNYADMSLGTWYPKGGMHKIVEAMGKLAEELGVKILTNHAVSKINHSGGMVKSVTTDQGEIYGDVLISGADYHHVETKLLDSETRNYSDKYWDSRVMAPSSLLYYLGIDKKLDGLLHHNLFFDTDFTPHAHDIYTDPKWPEKPLFYASLTSKTDPTVAPEGHENLFLLIPVAPGLEENDEIREKYLDMILTRMENHTGQSIKPHIVYKRSFAHRDFISDYNSFKGNAYGLANTLTQTAILKPSLKSKKLKNLYYTGQLTVPGPGVPPSLISGIVVADEVEKDLF</sequence>
<dbReference type="STRING" id="1563681.BFP71_00330"/>
<keyword evidence="3 5" id="KW-0125">Carotenoid biosynthesis</keyword>
<evidence type="ECO:0000256" key="3">
    <source>
        <dbReference type="ARBA" id="ARBA00022746"/>
    </source>
</evidence>
<dbReference type="PANTHER" id="PTHR43734:SF1">
    <property type="entry name" value="PHYTOENE DESATURASE"/>
    <property type="match status" value="1"/>
</dbReference>
<dbReference type="OrthoDB" id="9774675at2"/>
<keyword evidence="4 5" id="KW-0560">Oxidoreductase</keyword>
<dbReference type="AlphaFoldDB" id="A0A1E5T843"/>
<dbReference type="Proteomes" id="UP000095552">
    <property type="component" value="Unassembled WGS sequence"/>
</dbReference>
<dbReference type="SUPFAM" id="SSF51905">
    <property type="entry name" value="FAD/NAD(P)-binding domain"/>
    <property type="match status" value="1"/>
</dbReference>
<protein>
    <submittedName>
        <fullName evidence="7">Phytoene dehydrogenase</fullName>
    </submittedName>
</protein>
<dbReference type="Pfam" id="PF01593">
    <property type="entry name" value="Amino_oxidase"/>
    <property type="match status" value="1"/>
</dbReference>
<dbReference type="EMBL" id="MDGQ01000002">
    <property type="protein sequence ID" value="OEK07487.1"/>
    <property type="molecule type" value="Genomic_DNA"/>
</dbReference>
<dbReference type="InterPro" id="IPR036188">
    <property type="entry name" value="FAD/NAD-bd_sf"/>
</dbReference>
<feature type="domain" description="Amine oxidase" evidence="6">
    <location>
        <begin position="13"/>
        <end position="486"/>
    </location>
</feature>
<dbReference type="RefSeq" id="WP_069833470.1">
    <property type="nucleotide sequence ID" value="NZ_MDGQ01000002.1"/>
</dbReference>
<dbReference type="Gene3D" id="3.50.50.60">
    <property type="entry name" value="FAD/NAD(P)-binding domain"/>
    <property type="match status" value="2"/>
</dbReference>
<evidence type="ECO:0000256" key="4">
    <source>
        <dbReference type="ARBA" id="ARBA00023002"/>
    </source>
</evidence>
<dbReference type="GO" id="GO:0016117">
    <property type="term" value="P:carotenoid biosynthetic process"/>
    <property type="evidence" value="ECO:0007669"/>
    <property type="project" value="UniProtKB-KW"/>
</dbReference>
<keyword evidence="8" id="KW-1185">Reference proteome</keyword>
<comment type="similarity">
    <text evidence="2 5">Belongs to the carotenoid/retinoid oxidoreductase family.</text>
</comment>
<dbReference type="NCBIfam" id="TIGR02734">
    <property type="entry name" value="crtI_fam"/>
    <property type="match status" value="1"/>
</dbReference>
<evidence type="ECO:0000256" key="2">
    <source>
        <dbReference type="ARBA" id="ARBA00006046"/>
    </source>
</evidence>
<proteinExistence type="inferred from homology"/>
<evidence type="ECO:0000256" key="5">
    <source>
        <dbReference type="RuleBase" id="RU362075"/>
    </source>
</evidence>
<gene>
    <name evidence="7" type="ORF">BFP71_00330</name>
</gene>
<dbReference type="PANTHER" id="PTHR43734">
    <property type="entry name" value="PHYTOENE DESATURASE"/>
    <property type="match status" value="1"/>
</dbReference>
<evidence type="ECO:0000313" key="7">
    <source>
        <dbReference type="EMBL" id="OEK07487.1"/>
    </source>
</evidence>
<comment type="caution">
    <text evidence="7">The sequence shown here is derived from an EMBL/GenBank/DDBJ whole genome shotgun (WGS) entry which is preliminary data.</text>
</comment>
<name>A0A1E5T843_9BACT</name>
<reference evidence="7 8" key="1">
    <citation type="submission" date="2016-08" db="EMBL/GenBank/DDBJ databases">
        <title>Draft genome of Fabibacter sp. strain SK-8.</title>
        <authorList>
            <person name="Wong S.-K."/>
            <person name="Hamasaki K."/>
            <person name="Yoshizawa S."/>
        </authorList>
    </citation>
    <scope>NUCLEOTIDE SEQUENCE [LARGE SCALE GENOMIC DNA]</scope>
    <source>
        <strain evidence="7 8">SK-8</strain>
    </source>
</reference>
<accession>A0A1E5T843</accession>